<accession>A0A446CT05</accession>
<evidence type="ECO:0000256" key="1">
    <source>
        <dbReference type="SAM" id="SignalP"/>
    </source>
</evidence>
<evidence type="ECO:0000313" key="4">
    <source>
        <dbReference type="Proteomes" id="UP000289184"/>
    </source>
</evidence>
<keyword evidence="4" id="KW-1185">Reference proteome</keyword>
<proteinExistence type="predicted"/>
<dbReference type="Pfam" id="PF22807">
    <property type="entry name" value="TrAA12"/>
    <property type="match status" value="2"/>
</dbReference>
<dbReference type="InterPro" id="IPR054539">
    <property type="entry name" value="Beta-prop_PDH"/>
</dbReference>
<dbReference type="EMBL" id="UFQB01000026">
    <property type="protein sequence ID" value="SSW70987.1"/>
    <property type="molecule type" value="Genomic_DNA"/>
</dbReference>
<sequence>MQILRTMAAAGLALATLSACGEMARLPVEAGMGPAPQIPAPNPTMIPTVNTAKAVGWPAGAHPLPAGGLAVTAFASGLDHPRWLYVLPNGDVLVAETNAPPKPESASGGLKAWVAGLAMKRAGARTVSANRITLLRDADHDGIAETRHVLLEGLNSPFGMALIGNRLYVANADAVMRFPYETGQTKIDSPGEKIADLPAGINHHWTKNLIASPDGSKLYASVGSNSNVAEKGMDIEEGRAAIWEIDVASGAKRLYATGLRNPVGMAWAPDGKTLWTSVNERDELGSDLVPDYMTSVRDGGFYGWPYSYFGQHVDTRVTPQRPDLVARAIVPDYALGPHTASLGLAWSGGAKLPEPFVDGMFVGQHGSWNRDPRSGYKVIFVPFRKNAPDGEARDVLTGFLNESGQAQGRPVGVAIDRQGGLLVADDVGNVIWRVSAAP</sequence>
<dbReference type="InterPro" id="IPR011041">
    <property type="entry name" value="Quinoprot_gluc/sorb_DH_b-prop"/>
</dbReference>
<name>A0A446CT05_9BURK</name>
<dbReference type="PANTHER" id="PTHR33546:SF1">
    <property type="entry name" value="LARGE, MULTIFUNCTIONAL SECRETED PROTEIN"/>
    <property type="match status" value="1"/>
</dbReference>
<dbReference type="OrthoDB" id="9770043at2"/>
<evidence type="ECO:0000313" key="3">
    <source>
        <dbReference type="EMBL" id="SSW70987.1"/>
    </source>
</evidence>
<dbReference type="Proteomes" id="UP000289184">
    <property type="component" value="Unassembled WGS sequence"/>
</dbReference>
<feature type="domain" description="Pyrroloquinoline quinone-dependent pyranose dehydrogenase beta-propeller" evidence="2">
    <location>
        <begin position="329"/>
        <end position="434"/>
    </location>
</feature>
<feature type="chain" id="PRO_5019250755" description="Pyrroloquinoline quinone-dependent pyranose dehydrogenase beta-propeller domain-containing protein" evidence="1">
    <location>
        <begin position="22"/>
        <end position="438"/>
    </location>
</feature>
<feature type="signal peptide" evidence="1">
    <location>
        <begin position="1"/>
        <end position="21"/>
    </location>
</feature>
<dbReference type="RefSeq" id="WP_129529938.1">
    <property type="nucleotide sequence ID" value="NZ_UFQB01000026.1"/>
</dbReference>
<reference evidence="3 4" key="1">
    <citation type="submission" date="2018-07" db="EMBL/GenBank/DDBJ databases">
        <authorList>
            <person name="Peeters C."/>
        </authorList>
    </citation>
    <scope>NUCLEOTIDE SEQUENCE [LARGE SCALE GENOMIC DNA]</scope>
    <source>
        <strain evidence="3 4">LMG 3411</strain>
    </source>
</reference>
<dbReference type="AlphaFoldDB" id="A0A446CT05"/>
<feature type="domain" description="Pyrroloquinoline quinone-dependent pyranose dehydrogenase beta-propeller" evidence="2">
    <location>
        <begin position="146"/>
        <end position="285"/>
    </location>
</feature>
<dbReference type="Gene3D" id="2.120.10.30">
    <property type="entry name" value="TolB, C-terminal domain"/>
    <property type="match status" value="1"/>
</dbReference>
<keyword evidence="1" id="KW-0732">Signal</keyword>
<dbReference type="SUPFAM" id="SSF50952">
    <property type="entry name" value="Soluble quinoprotein glucose dehydrogenase"/>
    <property type="match status" value="1"/>
</dbReference>
<gene>
    <name evidence="3" type="ORF">AGI3411_04889</name>
</gene>
<protein>
    <recommendedName>
        <fullName evidence="2">Pyrroloquinoline quinone-dependent pyranose dehydrogenase beta-propeller domain-containing protein</fullName>
    </recommendedName>
</protein>
<dbReference type="InterPro" id="IPR011042">
    <property type="entry name" value="6-blade_b-propeller_TolB-like"/>
</dbReference>
<dbReference type="PANTHER" id="PTHR33546">
    <property type="entry name" value="LARGE, MULTIFUNCTIONAL SECRETED PROTEIN-RELATED"/>
    <property type="match status" value="1"/>
</dbReference>
<organism evidence="3 4">
    <name type="scientific">Achromobacter agilis</name>
    <dbReference type="NCBI Taxonomy" id="1353888"/>
    <lineage>
        <taxon>Bacteria</taxon>
        <taxon>Pseudomonadati</taxon>
        <taxon>Pseudomonadota</taxon>
        <taxon>Betaproteobacteria</taxon>
        <taxon>Burkholderiales</taxon>
        <taxon>Alcaligenaceae</taxon>
        <taxon>Achromobacter</taxon>
    </lineage>
</organism>
<evidence type="ECO:0000259" key="2">
    <source>
        <dbReference type="Pfam" id="PF22807"/>
    </source>
</evidence>
<dbReference type="PROSITE" id="PS51257">
    <property type="entry name" value="PROKAR_LIPOPROTEIN"/>
    <property type="match status" value="1"/>
</dbReference>